<name>A0A0K2Y2D8_9HELI</name>
<gene>
    <name evidence="4" type="ORF">HAL07_15930</name>
</gene>
<keyword evidence="1" id="KW-0175">Coiled coil</keyword>
<evidence type="ECO:0008006" key="6">
    <source>
        <dbReference type="Google" id="ProtNLM"/>
    </source>
</evidence>
<evidence type="ECO:0000259" key="2">
    <source>
        <dbReference type="Pfam" id="PF03235"/>
    </source>
</evidence>
<evidence type="ECO:0000256" key="1">
    <source>
        <dbReference type="SAM" id="Coils"/>
    </source>
</evidence>
<dbReference type="EMBL" id="CDMG01000009">
    <property type="protein sequence ID" value="CRF53128.1"/>
    <property type="molecule type" value="Genomic_DNA"/>
</dbReference>
<dbReference type="Pfam" id="PF07510">
    <property type="entry name" value="GmrSD_C"/>
    <property type="match status" value="1"/>
</dbReference>
<protein>
    <recommendedName>
        <fullName evidence="6">DUF262 domain-containing protein</fullName>
    </recommendedName>
</protein>
<dbReference type="InterPro" id="IPR004919">
    <property type="entry name" value="GmrSD_N"/>
</dbReference>
<organism evidence="4 5">
    <name type="scientific">Helicobacter ailurogastricus</name>
    <dbReference type="NCBI Taxonomy" id="1578720"/>
    <lineage>
        <taxon>Bacteria</taxon>
        <taxon>Pseudomonadati</taxon>
        <taxon>Campylobacterota</taxon>
        <taxon>Epsilonproteobacteria</taxon>
        <taxon>Campylobacterales</taxon>
        <taxon>Helicobacteraceae</taxon>
        <taxon>Helicobacter</taxon>
    </lineage>
</organism>
<proteinExistence type="predicted"/>
<feature type="domain" description="GmrSD restriction endonucleases N-terminal" evidence="2">
    <location>
        <begin position="31"/>
        <end position="232"/>
    </location>
</feature>
<dbReference type="PANTHER" id="PTHR35149:SF1">
    <property type="entry name" value="DUF5655 DOMAIN-CONTAINING PROTEIN"/>
    <property type="match status" value="1"/>
</dbReference>
<evidence type="ECO:0000313" key="5">
    <source>
        <dbReference type="Proteomes" id="UP000043437"/>
    </source>
</evidence>
<feature type="coiled-coil region" evidence="1">
    <location>
        <begin position="536"/>
        <end position="569"/>
    </location>
</feature>
<dbReference type="Pfam" id="PF03235">
    <property type="entry name" value="GmrSD_N"/>
    <property type="match status" value="1"/>
</dbReference>
<evidence type="ECO:0000313" key="4">
    <source>
        <dbReference type="EMBL" id="CRF53128.1"/>
    </source>
</evidence>
<feature type="domain" description="GmrSD restriction endonucleases C-terminal" evidence="3">
    <location>
        <begin position="573"/>
        <end position="665"/>
    </location>
</feature>
<dbReference type="AlphaFoldDB" id="A0A0K2Y2D8"/>
<dbReference type="CDD" id="cd16387">
    <property type="entry name" value="ParB_N_Srx"/>
    <property type="match status" value="1"/>
</dbReference>
<dbReference type="PANTHER" id="PTHR35149">
    <property type="entry name" value="SLL5132 PROTEIN"/>
    <property type="match status" value="1"/>
</dbReference>
<dbReference type="InterPro" id="IPR011089">
    <property type="entry name" value="GmrSD_C"/>
</dbReference>
<reference evidence="5" key="1">
    <citation type="submission" date="2014-12" db="EMBL/GenBank/DDBJ databases">
        <authorList>
            <person name="Jaenicke S."/>
        </authorList>
    </citation>
    <scope>NUCLEOTIDE SEQUENCE [LARGE SCALE GENOMIC DNA]</scope>
</reference>
<accession>A0A0K2Y2D8</accession>
<dbReference type="Proteomes" id="UP000043437">
    <property type="component" value="Unassembled WGS sequence"/>
</dbReference>
<evidence type="ECO:0000259" key="3">
    <source>
        <dbReference type="Pfam" id="PF07510"/>
    </source>
</evidence>
<sequence>MLNRENVEYNNSELVQDDGLDNLKSIQDLRGFKFLVPSYQRGYRWTEQEVKDLLNDIWNFDFGKNNGAKFYCLQPIVVKQDSEGKYRVIDGQQRLTTIFLIIEYLKSAEEGLEKESIYKNSHFEIAYEARMGSAEFLKKIKDNFQSDETKENIKTNIDFYHFVKAYESIKRFFEDKKKEERENFLLNFLDPHQEKYKILWYEALDEENEVFRRLNSGKIPLEEVEKIKALFLSKGASSKEDKDEQTCELKERAEFWYETEIKTREKKNNAIYGDFIYCWLSAVNPKRDIMFVEECLKDDIGKKKSKKNTFPMLRDSIQRIRVYFEAVVPNKEIKEKGLFRCIYDQYLATEKAEKIQEMWDEVKRAIIFFHDHAYISKDDDRTRRKIFHYLGFLVYNGISIYNLYQDWKKKANNSKNEAEKKEKFVELLLKRVKKEVPKNIEDLCYPKDRKILKSLLLLFELDYWINGSDDDYSEEKRGYEEGYFEFNRFALGEWTLEHIHAQNSKGISTTMKSENKKSEQDEREVTIEWLKGVEECEVSEELKQEIKEMLEILQESKTKNKQLDSLQKKELKSLLKKIDDDFDNRDDLHKISNLTLLSKSANSAMGNLIFSKKKEKIDKFGWFFFTTTKMIFARDFLEFHEKKEKKELLSYNIFTLEDRNKYLAAIKRRLASYVKNSNEKI</sequence>